<dbReference type="InterPro" id="IPR050348">
    <property type="entry name" value="Protein-Tyr_Phosphatase"/>
</dbReference>
<dbReference type="OrthoDB" id="10253954at2759"/>
<feature type="non-terminal residue" evidence="3">
    <location>
        <position position="1"/>
    </location>
</feature>
<evidence type="ECO:0000259" key="1">
    <source>
        <dbReference type="PROSITE" id="PS50055"/>
    </source>
</evidence>
<gene>
    <name evidence="3" type="ORF">SELMODRAFT_83906</name>
</gene>
<dbReference type="InterPro" id="IPR000387">
    <property type="entry name" value="Tyr_Pase_dom"/>
</dbReference>
<reference evidence="3 4" key="1">
    <citation type="journal article" date="2011" name="Science">
        <title>The Selaginella genome identifies genetic changes associated with the evolution of vascular plants.</title>
        <authorList>
            <person name="Banks J.A."/>
            <person name="Nishiyama T."/>
            <person name="Hasebe M."/>
            <person name="Bowman J.L."/>
            <person name="Gribskov M."/>
            <person name="dePamphilis C."/>
            <person name="Albert V.A."/>
            <person name="Aono N."/>
            <person name="Aoyama T."/>
            <person name="Ambrose B.A."/>
            <person name="Ashton N.W."/>
            <person name="Axtell M.J."/>
            <person name="Barker E."/>
            <person name="Barker M.S."/>
            <person name="Bennetzen J.L."/>
            <person name="Bonawitz N.D."/>
            <person name="Chapple C."/>
            <person name="Cheng C."/>
            <person name="Correa L.G."/>
            <person name="Dacre M."/>
            <person name="DeBarry J."/>
            <person name="Dreyer I."/>
            <person name="Elias M."/>
            <person name="Engstrom E.M."/>
            <person name="Estelle M."/>
            <person name="Feng L."/>
            <person name="Finet C."/>
            <person name="Floyd S.K."/>
            <person name="Frommer W.B."/>
            <person name="Fujita T."/>
            <person name="Gramzow L."/>
            <person name="Gutensohn M."/>
            <person name="Harholt J."/>
            <person name="Hattori M."/>
            <person name="Heyl A."/>
            <person name="Hirai T."/>
            <person name="Hiwatashi Y."/>
            <person name="Ishikawa M."/>
            <person name="Iwata M."/>
            <person name="Karol K.G."/>
            <person name="Koehler B."/>
            <person name="Kolukisaoglu U."/>
            <person name="Kubo M."/>
            <person name="Kurata T."/>
            <person name="Lalonde S."/>
            <person name="Li K."/>
            <person name="Li Y."/>
            <person name="Litt A."/>
            <person name="Lyons E."/>
            <person name="Manning G."/>
            <person name="Maruyama T."/>
            <person name="Michael T.P."/>
            <person name="Mikami K."/>
            <person name="Miyazaki S."/>
            <person name="Morinaga S."/>
            <person name="Murata T."/>
            <person name="Mueller-Roeber B."/>
            <person name="Nelson D.R."/>
            <person name="Obara M."/>
            <person name="Oguri Y."/>
            <person name="Olmstead R.G."/>
            <person name="Onodera N."/>
            <person name="Petersen B.L."/>
            <person name="Pils B."/>
            <person name="Prigge M."/>
            <person name="Rensing S.A."/>
            <person name="Riano-Pachon D.M."/>
            <person name="Roberts A.W."/>
            <person name="Sato Y."/>
            <person name="Scheller H.V."/>
            <person name="Schulz B."/>
            <person name="Schulz C."/>
            <person name="Shakirov E.V."/>
            <person name="Shibagaki N."/>
            <person name="Shinohara N."/>
            <person name="Shippen D.E."/>
            <person name="Soerensen I."/>
            <person name="Sotooka R."/>
            <person name="Sugimoto N."/>
            <person name="Sugita M."/>
            <person name="Sumikawa N."/>
            <person name="Tanurdzic M."/>
            <person name="Theissen G."/>
            <person name="Ulvskov P."/>
            <person name="Wakazuki S."/>
            <person name="Weng J.K."/>
            <person name="Willats W.W."/>
            <person name="Wipf D."/>
            <person name="Wolf P.G."/>
            <person name="Yang L."/>
            <person name="Zimmer A.D."/>
            <person name="Zhu Q."/>
            <person name="Mitros T."/>
            <person name="Hellsten U."/>
            <person name="Loque D."/>
            <person name="Otillar R."/>
            <person name="Salamov A."/>
            <person name="Schmutz J."/>
            <person name="Shapiro H."/>
            <person name="Lindquist E."/>
            <person name="Lucas S."/>
            <person name="Rokhsar D."/>
            <person name="Grigoriev I.V."/>
        </authorList>
    </citation>
    <scope>NUCLEOTIDE SEQUENCE [LARGE SCALE GENOMIC DNA]</scope>
</reference>
<dbReference type="EMBL" id="GL377571">
    <property type="protein sequence ID" value="EFJ32836.1"/>
    <property type="molecule type" value="Genomic_DNA"/>
</dbReference>
<keyword evidence="4" id="KW-1185">Reference proteome</keyword>
<sequence length="155" mass="17840">DYFPSRPGEFDNFGDIRVTNKSLQHSRFGVSKRVLEVESPGHEAFGIEHFQYSWTDFGVPRLVEPVLEIFEELYKLQPGCSYVVHCRAGIGRSGTFITIDHILRRILSGDLSAVNVADVVQYLRQQRGGLVETNEQYWFCFRAIIKHLECFLAQK</sequence>
<dbReference type="SMART" id="SM00194">
    <property type="entry name" value="PTPc"/>
    <property type="match status" value="1"/>
</dbReference>
<dbReference type="SMART" id="SM00404">
    <property type="entry name" value="PTPc_motif"/>
    <property type="match status" value="1"/>
</dbReference>
<dbReference type="PANTHER" id="PTHR19134">
    <property type="entry name" value="RECEPTOR-TYPE TYROSINE-PROTEIN PHOSPHATASE"/>
    <property type="match status" value="1"/>
</dbReference>
<dbReference type="Proteomes" id="UP000001514">
    <property type="component" value="Unassembled WGS sequence"/>
</dbReference>
<dbReference type="AlphaFoldDB" id="D8R2W0"/>
<dbReference type="Gene3D" id="3.90.190.10">
    <property type="entry name" value="Protein tyrosine phosphatase superfamily"/>
    <property type="match status" value="1"/>
</dbReference>
<evidence type="ECO:0000313" key="3">
    <source>
        <dbReference type="EMBL" id="EFJ32836.1"/>
    </source>
</evidence>
<dbReference type="Pfam" id="PF00102">
    <property type="entry name" value="Y_phosphatase"/>
    <property type="match status" value="1"/>
</dbReference>
<dbReference type="HOGENOM" id="CLU_1700078_0_0_1"/>
<dbReference type="InterPro" id="IPR000242">
    <property type="entry name" value="PTP_cat"/>
</dbReference>
<dbReference type="Gramene" id="EFJ32836">
    <property type="protein sequence ID" value="EFJ32836"/>
    <property type="gene ID" value="SELMODRAFT_83906"/>
</dbReference>
<proteinExistence type="predicted"/>
<dbReference type="PRINTS" id="PR00700">
    <property type="entry name" value="PRTYPHPHTASE"/>
</dbReference>
<name>D8R2W0_SELML</name>
<dbReference type="InterPro" id="IPR029021">
    <property type="entry name" value="Prot-tyrosine_phosphatase-like"/>
</dbReference>
<evidence type="ECO:0000259" key="2">
    <source>
        <dbReference type="PROSITE" id="PS50056"/>
    </source>
</evidence>
<evidence type="ECO:0008006" key="5">
    <source>
        <dbReference type="Google" id="ProtNLM"/>
    </source>
</evidence>
<evidence type="ECO:0000313" key="4">
    <source>
        <dbReference type="Proteomes" id="UP000001514"/>
    </source>
</evidence>
<feature type="domain" description="Tyrosine-protein phosphatase" evidence="1">
    <location>
        <begin position="1"/>
        <end position="147"/>
    </location>
</feature>
<dbReference type="STRING" id="88036.D8R2W0"/>
<dbReference type="KEGG" id="smo:SELMODRAFT_83906"/>
<dbReference type="PROSITE" id="PS50055">
    <property type="entry name" value="TYR_PHOSPHATASE_PTP"/>
    <property type="match status" value="1"/>
</dbReference>
<dbReference type="InterPro" id="IPR016130">
    <property type="entry name" value="Tyr_Pase_AS"/>
</dbReference>
<dbReference type="InterPro" id="IPR003595">
    <property type="entry name" value="Tyr_Pase_cat"/>
</dbReference>
<organism evidence="4">
    <name type="scientific">Selaginella moellendorffii</name>
    <name type="common">Spikemoss</name>
    <dbReference type="NCBI Taxonomy" id="88036"/>
    <lineage>
        <taxon>Eukaryota</taxon>
        <taxon>Viridiplantae</taxon>
        <taxon>Streptophyta</taxon>
        <taxon>Embryophyta</taxon>
        <taxon>Tracheophyta</taxon>
        <taxon>Lycopodiopsida</taxon>
        <taxon>Selaginellales</taxon>
        <taxon>Selaginellaceae</taxon>
        <taxon>Selaginella</taxon>
    </lineage>
</organism>
<dbReference type="PROSITE" id="PS00383">
    <property type="entry name" value="TYR_PHOSPHATASE_1"/>
    <property type="match status" value="1"/>
</dbReference>
<feature type="domain" description="Tyrosine specific protein phosphatases" evidence="2">
    <location>
        <begin position="60"/>
        <end position="138"/>
    </location>
</feature>
<dbReference type="GO" id="GO:0004725">
    <property type="term" value="F:protein tyrosine phosphatase activity"/>
    <property type="evidence" value="ECO:0007669"/>
    <property type="project" value="InterPro"/>
</dbReference>
<dbReference type="PROSITE" id="PS50056">
    <property type="entry name" value="TYR_PHOSPHATASE_2"/>
    <property type="match status" value="1"/>
</dbReference>
<accession>D8R2W0</accession>
<dbReference type="PANTHER" id="PTHR19134:SF449">
    <property type="entry name" value="TYROSINE-PROTEIN PHOSPHATASE 1"/>
    <property type="match status" value="1"/>
</dbReference>
<dbReference type="InParanoid" id="D8R2W0"/>
<dbReference type="eggNOG" id="KOG0789">
    <property type="taxonomic scope" value="Eukaryota"/>
</dbReference>
<protein>
    <recommendedName>
        <fullName evidence="5">Tyrosine specific protein phosphatases domain-containing protein</fullName>
    </recommendedName>
</protein>
<dbReference type="SUPFAM" id="SSF52799">
    <property type="entry name" value="(Phosphotyrosine protein) phosphatases II"/>
    <property type="match status" value="1"/>
</dbReference>